<organism evidence="1 2">
    <name type="scientific">Linum tenue</name>
    <dbReference type="NCBI Taxonomy" id="586396"/>
    <lineage>
        <taxon>Eukaryota</taxon>
        <taxon>Viridiplantae</taxon>
        <taxon>Streptophyta</taxon>
        <taxon>Embryophyta</taxon>
        <taxon>Tracheophyta</taxon>
        <taxon>Spermatophyta</taxon>
        <taxon>Magnoliopsida</taxon>
        <taxon>eudicotyledons</taxon>
        <taxon>Gunneridae</taxon>
        <taxon>Pentapetalae</taxon>
        <taxon>rosids</taxon>
        <taxon>fabids</taxon>
        <taxon>Malpighiales</taxon>
        <taxon>Linaceae</taxon>
        <taxon>Linum</taxon>
    </lineage>
</organism>
<keyword evidence="2" id="KW-1185">Reference proteome</keyword>
<dbReference type="AlphaFoldDB" id="A0AAV0K843"/>
<sequence length="115" mass="13410">YPTSYWVYDLDCVLPCFPSPSDLNKDAGNQSLFAYFLLGIRFGLRSSMPSFMYLRALCCSSWLQVVRSCTIERSRQEQCQVQIWCMTEQSLFELRLDSQLQTSKKFQGLFCLDQC</sequence>
<comment type="caution">
    <text evidence="1">The sequence shown here is derived from an EMBL/GenBank/DDBJ whole genome shotgun (WGS) entry which is preliminary data.</text>
</comment>
<proteinExistence type="predicted"/>
<evidence type="ECO:0000313" key="1">
    <source>
        <dbReference type="EMBL" id="CAI0418267.1"/>
    </source>
</evidence>
<evidence type="ECO:0000313" key="2">
    <source>
        <dbReference type="Proteomes" id="UP001154282"/>
    </source>
</evidence>
<feature type="non-terminal residue" evidence="1">
    <location>
        <position position="1"/>
    </location>
</feature>
<dbReference type="EMBL" id="CAMGYJ010000005">
    <property type="protein sequence ID" value="CAI0418267.1"/>
    <property type="molecule type" value="Genomic_DNA"/>
</dbReference>
<reference evidence="1" key="1">
    <citation type="submission" date="2022-08" db="EMBL/GenBank/DDBJ databases">
        <authorList>
            <person name="Gutierrez-Valencia J."/>
        </authorList>
    </citation>
    <scope>NUCLEOTIDE SEQUENCE</scope>
</reference>
<protein>
    <submittedName>
        <fullName evidence="1">Uncharacterized protein</fullName>
    </submittedName>
</protein>
<name>A0AAV0K843_9ROSI</name>
<accession>A0AAV0K843</accession>
<gene>
    <name evidence="1" type="ORF">LITE_LOCUS17603</name>
</gene>
<dbReference type="Proteomes" id="UP001154282">
    <property type="component" value="Unassembled WGS sequence"/>
</dbReference>